<name>A0AAD1S232_PELCU</name>
<dbReference type="AlphaFoldDB" id="A0AAD1S232"/>
<keyword evidence="3" id="KW-1185">Reference proteome</keyword>
<dbReference type="Proteomes" id="UP001295444">
    <property type="component" value="Chromosome 04"/>
</dbReference>
<reference evidence="2" key="1">
    <citation type="submission" date="2022-03" db="EMBL/GenBank/DDBJ databases">
        <authorList>
            <person name="Alioto T."/>
            <person name="Alioto T."/>
            <person name="Gomez Garrido J."/>
        </authorList>
    </citation>
    <scope>NUCLEOTIDE SEQUENCE</scope>
</reference>
<accession>A0AAD1S232</accession>
<gene>
    <name evidence="2" type="ORF">PECUL_23A061112</name>
</gene>
<dbReference type="EMBL" id="OW240915">
    <property type="protein sequence ID" value="CAH2285673.1"/>
    <property type="molecule type" value="Genomic_DNA"/>
</dbReference>
<evidence type="ECO:0000313" key="2">
    <source>
        <dbReference type="EMBL" id="CAH2285673.1"/>
    </source>
</evidence>
<organism evidence="2 3">
    <name type="scientific">Pelobates cultripes</name>
    <name type="common">Western spadefoot toad</name>
    <dbReference type="NCBI Taxonomy" id="61616"/>
    <lineage>
        <taxon>Eukaryota</taxon>
        <taxon>Metazoa</taxon>
        <taxon>Chordata</taxon>
        <taxon>Craniata</taxon>
        <taxon>Vertebrata</taxon>
        <taxon>Euteleostomi</taxon>
        <taxon>Amphibia</taxon>
        <taxon>Batrachia</taxon>
        <taxon>Anura</taxon>
        <taxon>Pelobatoidea</taxon>
        <taxon>Pelobatidae</taxon>
        <taxon>Pelobates</taxon>
    </lineage>
</organism>
<evidence type="ECO:0000256" key="1">
    <source>
        <dbReference type="SAM" id="MobiDB-lite"/>
    </source>
</evidence>
<feature type="region of interest" description="Disordered" evidence="1">
    <location>
        <begin position="1"/>
        <end position="28"/>
    </location>
</feature>
<sequence length="63" mass="7284">MSERWKDEEEEDVIMRASVTSSPSPRLPWQGARIEESVVRQVNENPVFGTFVILVRTKTPQHC</sequence>
<proteinExistence type="predicted"/>
<protein>
    <submittedName>
        <fullName evidence="2">Uncharacterized protein</fullName>
    </submittedName>
</protein>
<evidence type="ECO:0000313" key="3">
    <source>
        <dbReference type="Proteomes" id="UP001295444"/>
    </source>
</evidence>